<proteinExistence type="predicted"/>
<dbReference type="WBParaSite" id="maker-uti_cns_0003967-snap-gene-0.7-mRNA-1">
    <property type="protein sequence ID" value="maker-uti_cns_0003967-snap-gene-0.7-mRNA-1"/>
    <property type="gene ID" value="maker-uti_cns_0003967-snap-gene-0.7"/>
</dbReference>
<evidence type="ECO:0000313" key="3">
    <source>
        <dbReference type="WBParaSite" id="maker-uti_cns_0003967-snap-gene-0.7-mRNA-1"/>
    </source>
</evidence>
<feature type="compositionally biased region" description="Polar residues" evidence="1">
    <location>
        <begin position="28"/>
        <end position="47"/>
    </location>
</feature>
<dbReference type="AlphaFoldDB" id="A0A1I8H0R5"/>
<keyword evidence="2" id="KW-1185">Reference proteome</keyword>
<protein>
    <submittedName>
        <fullName evidence="3">Coiled-coil domain-containing protein 81</fullName>
    </submittedName>
</protein>
<evidence type="ECO:0000313" key="2">
    <source>
        <dbReference type="Proteomes" id="UP000095280"/>
    </source>
</evidence>
<name>A0A1I8H0R5_9PLAT</name>
<feature type="region of interest" description="Disordered" evidence="1">
    <location>
        <begin position="28"/>
        <end position="69"/>
    </location>
</feature>
<dbReference type="Proteomes" id="UP000095280">
    <property type="component" value="Unplaced"/>
</dbReference>
<sequence length="213" mass="24352">LCYLYCMNVPASSASKMTSIVKPSSSALTSAGTKDCSNNNAMQTKSSPPDEDDFDDTKSSKRRRRRKKLKDDFELPESLPNVFEFSTSLYRFTEHLAEFTKLYQEVFPQLMADKNKYFISTEQQGVGCLDLLFETFCKHLGMEKLKNLPNGSGERVFCWLGKRKASEILPTLRPNHHIVNRLPMDVFLKDKQSLAFTLQSSIFQRGIGYPEHD</sequence>
<accession>A0A1I8H0R5</accession>
<evidence type="ECO:0000256" key="1">
    <source>
        <dbReference type="SAM" id="MobiDB-lite"/>
    </source>
</evidence>
<organism evidence="2 3">
    <name type="scientific">Macrostomum lignano</name>
    <dbReference type="NCBI Taxonomy" id="282301"/>
    <lineage>
        <taxon>Eukaryota</taxon>
        <taxon>Metazoa</taxon>
        <taxon>Spiralia</taxon>
        <taxon>Lophotrochozoa</taxon>
        <taxon>Platyhelminthes</taxon>
        <taxon>Rhabditophora</taxon>
        <taxon>Macrostomorpha</taxon>
        <taxon>Macrostomida</taxon>
        <taxon>Macrostomidae</taxon>
        <taxon>Macrostomum</taxon>
    </lineage>
</organism>
<reference evidence="3" key="1">
    <citation type="submission" date="2016-11" db="UniProtKB">
        <authorList>
            <consortium name="WormBaseParasite"/>
        </authorList>
    </citation>
    <scope>IDENTIFICATION</scope>
</reference>